<feature type="domain" description="AstE/AspA barrel-sandwich hybrid" evidence="1">
    <location>
        <begin position="137"/>
        <end position="200"/>
    </location>
</feature>
<comment type="caution">
    <text evidence="2">The sequence shown here is derived from an EMBL/GenBank/DDBJ whole genome shotgun (WGS) entry which is preliminary data.</text>
</comment>
<organism evidence="2 3">
    <name type="scientific">Nyctereutes procyonoides</name>
    <name type="common">Raccoon dog</name>
    <name type="synonym">Canis procyonoides</name>
    <dbReference type="NCBI Taxonomy" id="34880"/>
    <lineage>
        <taxon>Eukaryota</taxon>
        <taxon>Metazoa</taxon>
        <taxon>Chordata</taxon>
        <taxon>Craniata</taxon>
        <taxon>Vertebrata</taxon>
        <taxon>Euteleostomi</taxon>
        <taxon>Mammalia</taxon>
        <taxon>Eutheria</taxon>
        <taxon>Laurasiatheria</taxon>
        <taxon>Carnivora</taxon>
        <taxon>Caniformia</taxon>
        <taxon>Canidae</taxon>
        <taxon>Nyctereutes</taxon>
    </lineage>
</organism>
<dbReference type="Gene3D" id="3.40.630.10">
    <property type="entry name" value="Zn peptidases"/>
    <property type="match status" value="2"/>
</dbReference>
<dbReference type="AlphaFoldDB" id="A0A811Y306"/>
<sequence>MGSQEPSQLLGPKASGRAINFALDPHTTAASMGTCLITEAVHKVSAMHLCHYLLVALPPQRTNGRTPAQSFCTSCQGRRVTPKEVMGGLGPQDNWSPALELGPQPQVLEFIELFNQVLGTSMAFPAFEMEANRTSGDLAGTAHPQLPGSAQDSQPLLPGMPIFQMFSDEDVLSEGESTVYPVFINEAAYYENGMAVIQIEKLPLCACPAGAGPHPHLRALTPTQIHPASALPSEQCVLSHSPESRGPLCHPL</sequence>
<dbReference type="GO" id="GO:0005829">
    <property type="term" value="C:cytosol"/>
    <property type="evidence" value="ECO:0007669"/>
    <property type="project" value="TreeGrafter"/>
</dbReference>
<dbReference type="PANTHER" id="PTHR15162:SF5">
    <property type="entry name" value="N-ACYL-AROMATIC-L-AMINO ACID AMIDOHYDROLASE (CARBOXYLATE-FORMING)"/>
    <property type="match status" value="1"/>
</dbReference>
<dbReference type="PANTHER" id="PTHR15162">
    <property type="entry name" value="ASPARTOACYLASE"/>
    <property type="match status" value="1"/>
</dbReference>
<evidence type="ECO:0000313" key="3">
    <source>
        <dbReference type="Proteomes" id="UP000645828"/>
    </source>
</evidence>
<gene>
    <name evidence="2" type="ORF">NYPRO_LOCUS2768</name>
</gene>
<dbReference type="GO" id="GO:0004046">
    <property type="term" value="F:aminoacylase activity"/>
    <property type="evidence" value="ECO:0007669"/>
    <property type="project" value="TreeGrafter"/>
</dbReference>
<name>A0A811Y306_NYCPR</name>
<evidence type="ECO:0000313" key="2">
    <source>
        <dbReference type="EMBL" id="CAD7669974.1"/>
    </source>
</evidence>
<keyword evidence="3" id="KW-1185">Reference proteome</keyword>
<dbReference type="Pfam" id="PF04952">
    <property type="entry name" value="AstE_AspA_hybrid"/>
    <property type="match status" value="1"/>
</dbReference>
<evidence type="ECO:0000259" key="1">
    <source>
        <dbReference type="Pfam" id="PF04952"/>
    </source>
</evidence>
<dbReference type="InterPro" id="IPR050178">
    <property type="entry name" value="AspA/AstE_fam"/>
</dbReference>
<reference evidence="2" key="1">
    <citation type="submission" date="2020-12" db="EMBL/GenBank/DDBJ databases">
        <authorList>
            <consortium name="Molecular Ecology Group"/>
        </authorList>
    </citation>
    <scope>NUCLEOTIDE SEQUENCE</scope>
    <source>
        <strain evidence="2">TBG_1078</strain>
    </source>
</reference>
<accession>A0A811Y306</accession>
<dbReference type="Proteomes" id="UP000645828">
    <property type="component" value="Unassembled WGS sequence"/>
</dbReference>
<dbReference type="SUPFAM" id="SSF53187">
    <property type="entry name" value="Zn-dependent exopeptidases"/>
    <property type="match status" value="1"/>
</dbReference>
<dbReference type="EMBL" id="CAJHUB010000654">
    <property type="protein sequence ID" value="CAD7669974.1"/>
    <property type="molecule type" value="Genomic_DNA"/>
</dbReference>
<dbReference type="InterPro" id="IPR007036">
    <property type="entry name" value="Aste_AspA_hybrid_dom"/>
</dbReference>
<proteinExistence type="predicted"/>
<protein>
    <submittedName>
        <fullName evidence="2">(raccoon dog) hypothetical protein</fullName>
    </submittedName>
</protein>